<comment type="caution">
    <text evidence="1">The sequence shown here is derived from an EMBL/GenBank/DDBJ whole genome shotgun (WGS) entry which is preliminary data.</text>
</comment>
<reference evidence="1 2" key="1">
    <citation type="submission" date="2009-07" db="EMBL/GenBank/DDBJ databases">
        <authorList>
            <person name="Madupu R."/>
            <person name="Sebastian Y."/>
            <person name="Durkin A.S."/>
            <person name="Torralba M."/>
            <person name="Methe B."/>
            <person name="Sutton G.G."/>
            <person name="Strausberg R.L."/>
            <person name="Nelson K.E."/>
        </authorList>
    </citation>
    <scope>NUCLEOTIDE SEQUENCE [LARGE SCALE GENOMIC DNA]</scope>
    <source>
        <strain evidence="1 2">RM3277</strain>
    </source>
</reference>
<accession>C6RE61</accession>
<dbReference type="EMBL" id="ACVQ01000013">
    <property type="protein sequence ID" value="EET80237.1"/>
    <property type="molecule type" value="Genomic_DNA"/>
</dbReference>
<proteinExistence type="predicted"/>
<name>C6RE61_9BACT</name>
<evidence type="ECO:0000313" key="2">
    <source>
        <dbReference type="Proteomes" id="UP000003107"/>
    </source>
</evidence>
<organism evidence="1 2">
    <name type="scientific">Campylobacter showae RM3277</name>
    <dbReference type="NCBI Taxonomy" id="553219"/>
    <lineage>
        <taxon>Bacteria</taxon>
        <taxon>Pseudomonadati</taxon>
        <taxon>Campylobacterota</taxon>
        <taxon>Epsilonproteobacteria</taxon>
        <taxon>Campylobacterales</taxon>
        <taxon>Campylobacteraceae</taxon>
        <taxon>Campylobacter</taxon>
    </lineage>
</organism>
<dbReference type="AlphaFoldDB" id="C6RE61"/>
<evidence type="ECO:0000313" key="1">
    <source>
        <dbReference type="EMBL" id="EET80237.1"/>
    </source>
</evidence>
<sequence>MRGLNLVFATFAVSQILRLFKALKNRLNLKSKFKTVRQILFTANFINLLKNFTIKFIKFTKNAVFSQACLLSRAAFLLNFMQKTELFKFGIFKSVTLVRRLAYAKFDLKGHK</sequence>
<dbReference type="STRING" id="553219.CAMSH0001_1953"/>
<dbReference type="Proteomes" id="UP000003107">
    <property type="component" value="Unassembled WGS sequence"/>
</dbReference>
<gene>
    <name evidence="1" type="ORF">CAMSH0001_1953</name>
</gene>
<keyword evidence="2" id="KW-1185">Reference proteome</keyword>
<protein>
    <submittedName>
        <fullName evidence="1">Uncharacterized protein</fullName>
    </submittedName>
</protein>